<feature type="transmembrane region" description="Helical" evidence="10">
    <location>
        <begin position="38"/>
        <end position="61"/>
    </location>
</feature>
<feature type="domain" description="G-protein coupled receptors family 1 profile" evidence="11">
    <location>
        <begin position="18"/>
        <end position="273"/>
    </location>
</feature>
<comment type="caution">
    <text evidence="12">The sequence shown here is derived from an EMBL/GenBank/DDBJ whole genome shotgun (WGS) entry which is preliminary data.</text>
</comment>
<keyword evidence="8 9" id="KW-0807">Transducer</keyword>
<dbReference type="Pfam" id="PF00001">
    <property type="entry name" value="7tm_1"/>
    <property type="match status" value="1"/>
</dbReference>
<keyword evidence="2" id="KW-1003">Cell membrane</keyword>
<feature type="transmembrane region" description="Helical" evidence="10">
    <location>
        <begin position="211"/>
        <end position="230"/>
    </location>
</feature>
<dbReference type="PRINTS" id="PR01157">
    <property type="entry name" value="P2YPURNOCPTR"/>
</dbReference>
<dbReference type="CDD" id="cd15167">
    <property type="entry name" value="7tmA_GPR171"/>
    <property type="match status" value="1"/>
</dbReference>
<reference evidence="12" key="1">
    <citation type="journal article" date="2021" name="Cell">
        <title>Tracing the genetic footprints of vertebrate landing in non-teleost ray-finned fishes.</title>
        <authorList>
            <person name="Bi X."/>
            <person name="Wang K."/>
            <person name="Yang L."/>
            <person name="Pan H."/>
            <person name="Jiang H."/>
            <person name="Wei Q."/>
            <person name="Fang M."/>
            <person name="Yu H."/>
            <person name="Zhu C."/>
            <person name="Cai Y."/>
            <person name="He Y."/>
            <person name="Gan X."/>
            <person name="Zeng H."/>
            <person name="Yu D."/>
            <person name="Zhu Y."/>
            <person name="Jiang H."/>
            <person name="Qiu Q."/>
            <person name="Yang H."/>
            <person name="Zhang Y.E."/>
            <person name="Wang W."/>
            <person name="Zhu M."/>
            <person name="He S."/>
            <person name="Zhang G."/>
        </authorList>
    </citation>
    <scope>NUCLEOTIDE SEQUENCE</scope>
    <source>
        <strain evidence="12">Pddl_001</strain>
    </source>
</reference>
<dbReference type="PROSITE" id="PS50262">
    <property type="entry name" value="G_PROTEIN_RECEP_F1_2"/>
    <property type="match status" value="1"/>
</dbReference>
<dbReference type="InterPro" id="IPR000276">
    <property type="entry name" value="GPCR_Rhodpsn"/>
</dbReference>
<name>A0ABS2XAW8_POLSP</name>
<evidence type="ECO:0000256" key="8">
    <source>
        <dbReference type="ARBA" id="ARBA00023224"/>
    </source>
</evidence>
<comment type="similarity">
    <text evidence="9">Belongs to the G-protein coupled receptor 1 family.</text>
</comment>
<dbReference type="InterPro" id="IPR017452">
    <property type="entry name" value="GPCR_Rhodpsn_7TM"/>
</dbReference>
<organism evidence="12 13">
    <name type="scientific">Polyodon spathula</name>
    <name type="common">North American paddlefish</name>
    <name type="synonym">Squalus spathula</name>
    <dbReference type="NCBI Taxonomy" id="7913"/>
    <lineage>
        <taxon>Eukaryota</taxon>
        <taxon>Metazoa</taxon>
        <taxon>Chordata</taxon>
        <taxon>Craniata</taxon>
        <taxon>Vertebrata</taxon>
        <taxon>Euteleostomi</taxon>
        <taxon>Actinopterygii</taxon>
        <taxon>Chondrostei</taxon>
        <taxon>Acipenseriformes</taxon>
        <taxon>Polyodontidae</taxon>
        <taxon>Polyodon</taxon>
    </lineage>
</organism>
<sequence>MEPFTYFYYMIFLTGIIGSSVALWAFKQHGKNNSQCINIYLLNLLTSDFLLTLALPFKIAVDLGIAPWKLKIFHCQFSACLIYINMYASITFLAFVSVDRYLQITQSSKLLRIQNVGFAKMMSGVVWGLVLFIMVPNMLIPIKTIEEKTLVTCAEFKQELGLNWHILTNFICIAIFLNASAAILISNWLVLKRLCRKRNYENHHNVKQAMFNILVVTLGYVVCFVPYHIVRTPYTFTQNKVITDCSLKRSLFLAKESTLLLSVLNLCFDPVLYYHLSHSFRQKVSEAFKPQRQPSKKTQFRLKNETCSIKEKETLTAVENDLK</sequence>
<dbReference type="SUPFAM" id="SSF81321">
    <property type="entry name" value="Family A G protein-coupled receptor-like"/>
    <property type="match status" value="1"/>
</dbReference>
<dbReference type="Gene3D" id="1.20.1070.10">
    <property type="entry name" value="Rhodopsin 7-helix transmembrane proteins"/>
    <property type="match status" value="1"/>
</dbReference>
<feature type="transmembrane region" description="Helical" evidence="10">
    <location>
        <begin position="123"/>
        <end position="142"/>
    </location>
</feature>
<evidence type="ECO:0000256" key="3">
    <source>
        <dbReference type="ARBA" id="ARBA00022692"/>
    </source>
</evidence>
<feature type="transmembrane region" description="Helical" evidence="10">
    <location>
        <begin position="6"/>
        <end position="26"/>
    </location>
</feature>
<keyword evidence="7 9" id="KW-0675">Receptor</keyword>
<dbReference type="PANTHER" id="PTHR24233:SF4">
    <property type="entry name" value="G-PROTEIN COUPLED RECEPTOR 171"/>
    <property type="match status" value="1"/>
</dbReference>
<protein>
    <submittedName>
        <fullName evidence="12">GP171 protein</fullName>
    </submittedName>
</protein>
<accession>A0ABS2XAW8</accession>
<evidence type="ECO:0000256" key="2">
    <source>
        <dbReference type="ARBA" id="ARBA00022475"/>
    </source>
</evidence>
<feature type="transmembrane region" description="Helical" evidence="10">
    <location>
        <begin position="81"/>
        <end position="102"/>
    </location>
</feature>
<feature type="non-terminal residue" evidence="12">
    <location>
        <position position="1"/>
    </location>
</feature>
<keyword evidence="4 10" id="KW-1133">Transmembrane helix</keyword>
<evidence type="ECO:0000256" key="10">
    <source>
        <dbReference type="SAM" id="Phobius"/>
    </source>
</evidence>
<evidence type="ECO:0000259" key="11">
    <source>
        <dbReference type="PROSITE" id="PS50262"/>
    </source>
</evidence>
<evidence type="ECO:0000256" key="7">
    <source>
        <dbReference type="ARBA" id="ARBA00023170"/>
    </source>
</evidence>
<dbReference type="Proteomes" id="UP001166093">
    <property type="component" value="Unassembled WGS sequence"/>
</dbReference>
<dbReference type="EMBL" id="JAAWVQ010009799">
    <property type="protein sequence ID" value="MBN3271336.1"/>
    <property type="molecule type" value="Genomic_DNA"/>
</dbReference>
<evidence type="ECO:0000256" key="6">
    <source>
        <dbReference type="ARBA" id="ARBA00023136"/>
    </source>
</evidence>
<evidence type="ECO:0000313" key="13">
    <source>
        <dbReference type="Proteomes" id="UP001166093"/>
    </source>
</evidence>
<dbReference type="PRINTS" id="PR00237">
    <property type="entry name" value="GPCRRHODOPSN"/>
</dbReference>
<dbReference type="PROSITE" id="PS00237">
    <property type="entry name" value="G_PROTEIN_RECEP_F1_1"/>
    <property type="match status" value="1"/>
</dbReference>
<evidence type="ECO:0000256" key="5">
    <source>
        <dbReference type="ARBA" id="ARBA00023040"/>
    </source>
</evidence>
<proteinExistence type="inferred from homology"/>
<dbReference type="InterPro" id="IPR048077">
    <property type="entry name" value="GPR171"/>
</dbReference>
<evidence type="ECO:0000256" key="4">
    <source>
        <dbReference type="ARBA" id="ARBA00022989"/>
    </source>
</evidence>
<evidence type="ECO:0000313" key="12">
    <source>
        <dbReference type="EMBL" id="MBN3271336.1"/>
    </source>
</evidence>
<keyword evidence="13" id="KW-1185">Reference proteome</keyword>
<feature type="non-terminal residue" evidence="12">
    <location>
        <position position="323"/>
    </location>
</feature>
<evidence type="ECO:0000256" key="1">
    <source>
        <dbReference type="ARBA" id="ARBA00004651"/>
    </source>
</evidence>
<evidence type="ECO:0000256" key="9">
    <source>
        <dbReference type="RuleBase" id="RU000688"/>
    </source>
</evidence>
<keyword evidence="3 9" id="KW-0812">Transmembrane</keyword>
<comment type="subcellular location">
    <subcellularLocation>
        <location evidence="1">Cell membrane</location>
        <topology evidence="1">Multi-pass membrane protein</topology>
    </subcellularLocation>
</comment>
<keyword evidence="6 10" id="KW-0472">Membrane</keyword>
<gene>
    <name evidence="12" type="primary">Gpr171</name>
    <name evidence="12" type="ORF">GTO93_0019515</name>
</gene>
<dbReference type="PANTHER" id="PTHR24233">
    <property type="entry name" value="P2Y PURINOCEPTOR-RELATED G-PROTEIN COUPLED RECEPTOR"/>
    <property type="match status" value="1"/>
</dbReference>
<keyword evidence="5 9" id="KW-0297">G-protein coupled receptor</keyword>
<feature type="transmembrane region" description="Helical" evidence="10">
    <location>
        <begin position="162"/>
        <end position="190"/>
    </location>
</feature>